<dbReference type="OrthoDB" id="1435349at2759"/>
<sequence length="280" mass="31925">MAEAFWPQGWFNENLRKEVGDGKNTRFWSEPWVDGVSLRNHFGRLFEVTMDKNKSVAEMIGEEGGVKVVRWRWRRRLFQWEEELLDVCNGLVLGAADLGGGEDRWKWVWRLILNMLPTEDKLYERGIQLNSSVYCVSGLCEALKWLGVSVAFVEGGLEHLHLFKALDPLFLVVMVEIFVKRRRVTWYCDCSVLGQMRVNAFAVSSSILQVFFLLAGSLAVCCWLSQVALQSHLLQASYHCLDTSSFVLCWRDQCFADFCSLGQACYVDAGRLQVPLGCGC</sequence>
<dbReference type="PANTHER" id="PTHR36617">
    <property type="entry name" value="PROTEIN, PUTATIVE-RELATED"/>
    <property type="match status" value="1"/>
</dbReference>
<keyword evidence="2" id="KW-1185">Reference proteome</keyword>
<gene>
    <name evidence="1" type="ORF">TSUD_333430</name>
</gene>
<evidence type="ECO:0000313" key="1">
    <source>
        <dbReference type="EMBL" id="GAU31567.1"/>
    </source>
</evidence>
<evidence type="ECO:0000313" key="2">
    <source>
        <dbReference type="Proteomes" id="UP000242715"/>
    </source>
</evidence>
<reference evidence="2" key="1">
    <citation type="journal article" date="2017" name="Front. Plant Sci.">
        <title>Climate Clever Clovers: New Paradigm to Reduce the Environmental Footprint of Ruminants by Breeding Low Methanogenic Forages Utilizing Haplotype Variation.</title>
        <authorList>
            <person name="Kaur P."/>
            <person name="Appels R."/>
            <person name="Bayer P.E."/>
            <person name="Keeble-Gagnere G."/>
            <person name="Wang J."/>
            <person name="Hirakawa H."/>
            <person name="Shirasawa K."/>
            <person name="Vercoe P."/>
            <person name="Stefanova K."/>
            <person name="Durmic Z."/>
            <person name="Nichols P."/>
            <person name="Revell C."/>
            <person name="Isobe S.N."/>
            <person name="Edwards D."/>
            <person name="Erskine W."/>
        </authorList>
    </citation>
    <scope>NUCLEOTIDE SEQUENCE [LARGE SCALE GENOMIC DNA]</scope>
    <source>
        <strain evidence="2">cv. Daliak</strain>
    </source>
</reference>
<dbReference type="PANTHER" id="PTHR36617:SF5">
    <property type="entry name" value="OS05G0421675 PROTEIN"/>
    <property type="match status" value="1"/>
</dbReference>
<proteinExistence type="predicted"/>
<dbReference type="AlphaFoldDB" id="A0A2Z6NNT6"/>
<organism evidence="1 2">
    <name type="scientific">Trifolium subterraneum</name>
    <name type="common">Subterranean clover</name>
    <dbReference type="NCBI Taxonomy" id="3900"/>
    <lineage>
        <taxon>Eukaryota</taxon>
        <taxon>Viridiplantae</taxon>
        <taxon>Streptophyta</taxon>
        <taxon>Embryophyta</taxon>
        <taxon>Tracheophyta</taxon>
        <taxon>Spermatophyta</taxon>
        <taxon>Magnoliopsida</taxon>
        <taxon>eudicotyledons</taxon>
        <taxon>Gunneridae</taxon>
        <taxon>Pentapetalae</taxon>
        <taxon>rosids</taxon>
        <taxon>fabids</taxon>
        <taxon>Fabales</taxon>
        <taxon>Fabaceae</taxon>
        <taxon>Papilionoideae</taxon>
        <taxon>50 kb inversion clade</taxon>
        <taxon>NPAAA clade</taxon>
        <taxon>Hologalegina</taxon>
        <taxon>IRL clade</taxon>
        <taxon>Trifolieae</taxon>
        <taxon>Trifolium</taxon>
    </lineage>
</organism>
<protein>
    <recommendedName>
        <fullName evidence="3">Reverse transcriptase zinc-binding domain-containing protein</fullName>
    </recommendedName>
</protein>
<dbReference type="Proteomes" id="UP000242715">
    <property type="component" value="Unassembled WGS sequence"/>
</dbReference>
<dbReference type="EMBL" id="DF973459">
    <property type="protein sequence ID" value="GAU31567.1"/>
    <property type="molecule type" value="Genomic_DNA"/>
</dbReference>
<evidence type="ECO:0008006" key="3">
    <source>
        <dbReference type="Google" id="ProtNLM"/>
    </source>
</evidence>
<accession>A0A2Z6NNT6</accession>
<name>A0A2Z6NNT6_TRISU</name>